<dbReference type="InterPro" id="IPR024455">
    <property type="entry name" value="Phage_capsid"/>
</dbReference>
<organism evidence="3 4">
    <name type="scientific">Streptomyces bullii</name>
    <dbReference type="NCBI Taxonomy" id="349910"/>
    <lineage>
        <taxon>Bacteria</taxon>
        <taxon>Bacillati</taxon>
        <taxon>Actinomycetota</taxon>
        <taxon>Actinomycetes</taxon>
        <taxon>Kitasatosporales</taxon>
        <taxon>Streptomycetaceae</taxon>
        <taxon>Streptomyces</taxon>
    </lineage>
</organism>
<dbReference type="RefSeq" id="WP_381020859.1">
    <property type="nucleotide sequence ID" value="NZ_JBHSNY010000004.1"/>
</dbReference>
<dbReference type="Proteomes" id="UP001596154">
    <property type="component" value="Unassembled WGS sequence"/>
</dbReference>
<gene>
    <name evidence="3" type="ORF">ACFPZJ_13275</name>
</gene>
<protein>
    <submittedName>
        <fullName evidence="3">Phage major capsid protein</fullName>
    </submittedName>
</protein>
<dbReference type="EMBL" id="JBHSNY010000004">
    <property type="protein sequence ID" value="MFC5634732.1"/>
    <property type="molecule type" value="Genomic_DNA"/>
</dbReference>
<name>A0ABW0UNJ0_9ACTN</name>
<reference evidence="4" key="1">
    <citation type="journal article" date="2019" name="Int. J. Syst. Evol. Microbiol.">
        <title>The Global Catalogue of Microorganisms (GCM) 10K type strain sequencing project: providing services to taxonomists for standard genome sequencing and annotation.</title>
        <authorList>
            <consortium name="The Broad Institute Genomics Platform"/>
            <consortium name="The Broad Institute Genome Sequencing Center for Infectious Disease"/>
            <person name="Wu L."/>
            <person name="Ma J."/>
        </authorList>
    </citation>
    <scope>NUCLEOTIDE SEQUENCE [LARGE SCALE GENOMIC DNA]</scope>
    <source>
        <strain evidence="4">CGMCC 4.7248</strain>
    </source>
</reference>
<accession>A0ABW0UNJ0</accession>
<evidence type="ECO:0000313" key="3">
    <source>
        <dbReference type="EMBL" id="MFC5634732.1"/>
    </source>
</evidence>
<comment type="subcellular location">
    <subcellularLocation>
        <location evidence="1">Virion</location>
    </subcellularLocation>
</comment>
<dbReference type="SUPFAM" id="SSF56563">
    <property type="entry name" value="Major capsid protein gp5"/>
    <property type="match status" value="1"/>
</dbReference>
<comment type="caution">
    <text evidence="3">The sequence shown here is derived from an EMBL/GenBank/DDBJ whole genome shotgun (WGS) entry which is preliminary data.</text>
</comment>
<keyword evidence="4" id="KW-1185">Reference proteome</keyword>
<dbReference type="NCBIfam" id="TIGR01554">
    <property type="entry name" value="major_cap_HK97"/>
    <property type="match status" value="1"/>
</dbReference>
<dbReference type="Pfam" id="PF05065">
    <property type="entry name" value="Phage_capsid"/>
    <property type="match status" value="1"/>
</dbReference>
<feature type="domain" description="Phage capsid-like C-terminal" evidence="2">
    <location>
        <begin position="14"/>
        <end position="296"/>
    </location>
</feature>
<sequence>MAYNNVISRTDAAPLIPEEVSKTMLGKAIEDSAVLSMFRRIPVARGQIRLPVLSALPVAYWVNGDTGLKQTTEVNWANKYLNVEEMATIVPFPDNVLADTEDDIWDEAEPLVREAFGRLLDSTVFFGTNAPSSFPTNILTAATNAGNSVNEGATVAQGGFYGDIDNVYEKVEADGFEVNGFVAATSAKSRLRKARDTQGRKLDEARTSGDLRTLDGYPIRYAMKGMFPVAGGAGVDGVRLFAGDWSEFVVGVRSDISMKILDQAVIQDNTGAIIYNLAQQDMTAVRLTFRVGWQVSNRINNEQPTEASRYPVGVLKTVGA</sequence>
<evidence type="ECO:0000259" key="2">
    <source>
        <dbReference type="Pfam" id="PF05065"/>
    </source>
</evidence>
<proteinExistence type="predicted"/>
<dbReference type="InterPro" id="IPR054612">
    <property type="entry name" value="Phage_capsid-like_C"/>
</dbReference>
<evidence type="ECO:0000313" key="4">
    <source>
        <dbReference type="Proteomes" id="UP001596154"/>
    </source>
</evidence>
<evidence type="ECO:0000256" key="1">
    <source>
        <dbReference type="ARBA" id="ARBA00004328"/>
    </source>
</evidence>